<dbReference type="Gene3D" id="3.40.50.720">
    <property type="entry name" value="NAD(P)-binding Rossmann-like Domain"/>
    <property type="match status" value="1"/>
</dbReference>
<dbReference type="RefSeq" id="WP_343752500.1">
    <property type="nucleotide sequence ID" value="NZ_BAAADM010000046.1"/>
</dbReference>
<dbReference type="PANTHER" id="PTHR11092:SF0">
    <property type="entry name" value="EPIMERASE FAMILY PROTEIN SDR39U1"/>
    <property type="match status" value="1"/>
</dbReference>
<dbReference type="EMBL" id="BAAADM010000046">
    <property type="protein sequence ID" value="GAA0441189.1"/>
    <property type="molecule type" value="Genomic_DNA"/>
</dbReference>
<evidence type="ECO:0000313" key="4">
    <source>
        <dbReference type="EMBL" id="GAA0441189.1"/>
    </source>
</evidence>
<name>A0ABP3J4G0_9BACI</name>
<evidence type="ECO:0000259" key="2">
    <source>
        <dbReference type="Pfam" id="PF01370"/>
    </source>
</evidence>
<organism evidence="4 5">
    <name type="scientific">Lentibacillus halophilus</name>
    <dbReference type="NCBI Taxonomy" id="295065"/>
    <lineage>
        <taxon>Bacteria</taxon>
        <taxon>Bacillati</taxon>
        <taxon>Bacillota</taxon>
        <taxon>Bacilli</taxon>
        <taxon>Bacillales</taxon>
        <taxon>Bacillaceae</taxon>
        <taxon>Lentibacillus</taxon>
    </lineage>
</organism>
<comment type="similarity">
    <text evidence="1">Belongs to the NAD(P)-dependent epimerase/dehydratase family. SDR39U1 subfamily.</text>
</comment>
<gene>
    <name evidence="4" type="ORF">GCM10008983_17820</name>
</gene>
<dbReference type="NCBIfam" id="TIGR01777">
    <property type="entry name" value="yfcH"/>
    <property type="match status" value="1"/>
</dbReference>
<dbReference type="Proteomes" id="UP001501459">
    <property type="component" value="Unassembled WGS sequence"/>
</dbReference>
<keyword evidence="5" id="KW-1185">Reference proteome</keyword>
<sequence>MNILIAGGTGFVGRHLTEALTRKGHAVYIVSRSPDKHTNTMMVSFINYDNPVDKLPIIHAVINLAGDSLFGYWTKAKKAAIHKSRINTTQNVIHMMGQMEQKPDVFINGSAVGFYGTSQKMIFTEATDQPGDDFLAGVVHEWEETAKQAEQLGIRTVYTRFGIVLGQEGSLPLMKLPVRLFAGGKIGSGDQWLSWVHIDDVVGMIQFCLENTSINGPINVTAPNPKRNKDFSSTLAHVMRRPYWLPTPAPAIRTILGDMSMLITHGQYVLPSKAEIHGYHFSYPHLEEALRETEA</sequence>
<evidence type="ECO:0000313" key="5">
    <source>
        <dbReference type="Proteomes" id="UP001501459"/>
    </source>
</evidence>
<protein>
    <submittedName>
        <fullName evidence="4">TIGR01777 family oxidoreductase</fullName>
    </submittedName>
</protein>
<dbReference type="Pfam" id="PF01370">
    <property type="entry name" value="Epimerase"/>
    <property type="match status" value="1"/>
</dbReference>
<dbReference type="InterPro" id="IPR001509">
    <property type="entry name" value="Epimerase_deHydtase"/>
</dbReference>
<evidence type="ECO:0000256" key="1">
    <source>
        <dbReference type="ARBA" id="ARBA00009353"/>
    </source>
</evidence>
<dbReference type="Pfam" id="PF08338">
    <property type="entry name" value="DUF1731"/>
    <property type="match status" value="1"/>
</dbReference>
<proteinExistence type="inferred from homology"/>
<comment type="caution">
    <text evidence="4">The sequence shown here is derived from an EMBL/GenBank/DDBJ whole genome shotgun (WGS) entry which is preliminary data.</text>
</comment>
<dbReference type="CDD" id="cd05242">
    <property type="entry name" value="SDR_a8"/>
    <property type="match status" value="1"/>
</dbReference>
<feature type="domain" description="NAD-dependent epimerase/dehydratase" evidence="2">
    <location>
        <begin position="3"/>
        <end position="219"/>
    </location>
</feature>
<dbReference type="PANTHER" id="PTHR11092">
    <property type="entry name" value="SUGAR NUCLEOTIDE EPIMERASE RELATED"/>
    <property type="match status" value="1"/>
</dbReference>
<dbReference type="InterPro" id="IPR036291">
    <property type="entry name" value="NAD(P)-bd_dom_sf"/>
</dbReference>
<dbReference type="InterPro" id="IPR013549">
    <property type="entry name" value="DUF1731"/>
</dbReference>
<dbReference type="SUPFAM" id="SSF51735">
    <property type="entry name" value="NAD(P)-binding Rossmann-fold domains"/>
    <property type="match status" value="1"/>
</dbReference>
<evidence type="ECO:0000259" key="3">
    <source>
        <dbReference type="Pfam" id="PF08338"/>
    </source>
</evidence>
<feature type="domain" description="DUF1731" evidence="3">
    <location>
        <begin position="247"/>
        <end position="292"/>
    </location>
</feature>
<reference evidence="5" key="1">
    <citation type="journal article" date="2019" name="Int. J. Syst. Evol. Microbiol.">
        <title>The Global Catalogue of Microorganisms (GCM) 10K type strain sequencing project: providing services to taxonomists for standard genome sequencing and annotation.</title>
        <authorList>
            <consortium name="The Broad Institute Genomics Platform"/>
            <consortium name="The Broad Institute Genome Sequencing Center for Infectious Disease"/>
            <person name="Wu L."/>
            <person name="Ma J."/>
        </authorList>
    </citation>
    <scope>NUCLEOTIDE SEQUENCE [LARGE SCALE GENOMIC DNA]</scope>
    <source>
        <strain evidence="5">JCM 12149</strain>
    </source>
</reference>
<accession>A0ABP3J4G0</accession>
<dbReference type="InterPro" id="IPR010099">
    <property type="entry name" value="SDR39U1"/>
</dbReference>